<keyword evidence="15 20" id="KW-0648">Protein biosynthesis</keyword>
<dbReference type="PANTHER" id="PTHR45765">
    <property type="entry name" value="METHIONINE--TRNA LIGASE"/>
    <property type="match status" value="1"/>
</dbReference>
<dbReference type="InterPro" id="IPR002547">
    <property type="entry name" value="tRNA-bd_dom"/>
</dbReference>
<evidence type="ECO:0000256" key="15">
    <source>
        <dbReference type="ARBA" id="ARBA00022917"/>
    </source>
</evidence>
<evidence type="ECO:0000256" key="11">
    <source>
        <dbReference type="ARBA" id="ARBA00022741"/>
    </source>
</evidence>
<dbReference type="SUPFAM" id="SSF52374">
    <property type="entry name" value="Nucleotidylyl transferase"/>
    <property type="match status" value="1"/>
</dbReference>
<keyword evidence="7" id="KW-0963">Cytoplasm</keyword>
<evidence type="ECO:0000256" key="14">
    <source>
        <dbReference type="ARBA" id="ARBA00022884"/>
    </source>
</evidence>
<dbReference type="Pfam" id="PF01588">
    <property type="entry name" value="tRNA_bind"/>
    <property type="match status" value="1"/>
</dbReference>
<dbReference type="InterPro" id="IPR023458">
    <property type="entry name" value="Met-tRNA_ligase_1"/>
</dbReference>
<accession>A0ABQ2XEF6</accession>
<evidence type="ECO:0000256" key="20">
    <source>
        <dbReference type="RuleBase" id="RU363039"/>
    </source>
</evidence>
<dbReference type="NCBIfam" id="TIGR00398">
    <property type="entry name" value="metG"/>
    <property type="match status" value="1"/>
</dbReference>
<comment type="catalytic activity">
    <reaction evidence="18">
        <text>tRNA(Met) + L-methionine + ATP = L-methionyl-tRNA(Met) + AMP + diphosphate</text>
        <dbReference type="Rhea" id="RHEA:13481"/>
        <dbReference type="Rhea" id="RHEA-COMP:9667"/>
        <dbReference type="Rhea" id="RHEA-COMP:9698"/>
        <dbReference type="ChEBI" id="CHEBI:30616"/>
        <dbReference type="ChEBI" id="CHEBI:33019"/>
        <dbReference type="ChEBI" id="CHEBI:57844"/>
        <dbReference type="ChEBI" id="CHEBI:78442"/>
        <dbReference type="ChEBI" id="CHEBI:78530"/>
        <dbReference type="ChEBI" id="CHEBI:456215"/>
        <dbReference type="EC" id="6.1.1.10"/>
    </reaction>
</comment>
<dbReference type="PANTHER" id="PTHR45765:SF1">
    <property type="entry name" value="METHIONINE--TRNA LIGASE, CYTOPLASMIC"/>
    <property type="match status" value="1"/>
</dbReference>
<dbReference type="NCBIfam" id="TIGR00399">
    <property type="entry name" value="metG_C_term"/>
    <property type="match status" value="1"/>
</dbReference>
<dbReference type="InterPro" id="IPR033911">
    <property type="entry name" value="MetRS_core"/>
</dbReference>
<evidence type="ECO:0000256" key="6">
    <source>
        <dbReference type="ARBA" id="ARBA00018753"/>
    </source>
</evidence>
<evidence type="ECO:0000256" key="5">
    <source>
        <dbReference type="ARBA" id="ARBA00012838"/>
    </source>
</evidence>
<keyword evidence="14 19" id="KW-0694">RNA-binding</keyword>
<dbReference type="NCBIfam" id="NF001100">
    <property type="entry name" value="PRK00133.1"/>
    <property type="match status" value="1"/>
</dbReference>
<reference evidence="23" key="1">
    <citation type="journal article" date="2019" name="Int. J. Syst. Evol. Microbiol.">
        <title>The Global Catalogue of Microorganisms (GCM) 10K type strain sequencing project: providing services to taxonomists for standard genome sequencing and annotation.</title>
        <authorList>
            <consortium name="The Broad Institute Genomics Platform"/>
            <consortium name="The Broad Institute Genome Sequencing Center for Infectious Disease"/>
            <person name="Wu L."/>
            <person name="Ma J."/>
        </authorList>
    </citation>
    <scope>NUCLEOTIDE SEQUENCE [LARGE SCALE GENOMIC DNA]</scope>
    <source>
        <strain evidence="23">KCTC 23916</strain>
    </source>
</reference>
<keyword evidence="23" id="KW-1185">Reference proteome</keyword>
<dbReference type="InterPro" id="IPR015413">
    <property type="entry name" value="Methionyl/Leucyl_tRNA_Synth"/>
</dbReference>
<comment type="similarity">
    <text evidence="3">Belongs to the class-I aminoacyl-tRNA synthetase family. MetG type 1 subfamily.</text>
</comment>
<keyword evidence="8 19" id="KW-0820">tRNA-binding</keyword>
<dbReference type="Gene3D" id="1.10.730.10">
    <property type="entry name" value="Isoleucyl-tRNA Synthetase, Domain 1"/>
    <property type="match status" value="1"/>
</dbReference>
<dbReference type="CDD" id="cd07957">
    <property type="entry name" value="Anticodon_Ia_Met"/>
    <property type="match status" value="1"/>
</dbReference>
<dbReference type="InterPro" id="IPR029038">
    <property type="entry name" value="MetRS_Zn"/>
</dbReference>
<dbReference type="Pfam" id="PF08264">
    <property type="entry name" value="Anticodon_1"/>
    <property type="match status" value="1"/>
</dbReference>
<dbReference type="InterPro" id="IPR013155">
    <property type="entry name" value="M/V/L/I-tRNA-synth_anticd-bd"/>
</dbReference>
<dbReference type="PROSITE" id="PS50886">
    <property type="entry name" value="TRBD"/>
    <property type="match status" value="1"/>
</dbReference>
<dbReference type="SUPFAM" id="SSF50249">
    <property type="entry name" value="Nucleic acid-binding proteins"/>
    <property type="match status" value="1"/>
</dbReference>
<dbReference type="GO" id="GO:0016874">
    <property type="term" value="F:ligase activity"/>
    <property type="evidence" value="ECO:0007669"/>
    <property type="project" value="UniProtKB-KW"/>
</dbReference>
<evidence type="ECO:0000256" key="2">
    <source>
        <dbReference type="ARBA" id="ARBA00004496"/>
    </source>
</evidence>
<sequence>MEYIQADIWVRHQRMSGHEVNFVCADDAHGAPIMIAAEKAGITPQEFVGQIAAGRKQYLDGFHIAFDNWHSTDGAENHTLSQDIYRKLKAAGFITSKTIEQFYDPVKNMFLPDRYIKGECPKCGAKDQYGDSCEVCSAVYAPTELKNPYSVLTGATPVMKSSEHFFFKLSDEKCVEFLRGWALQDNRLQSEVANKCKEWLEGEGGLGDWDISRDAPYFGIEIPDQPGKYFYVWLDAPVGYLASLKNYFNKTGRDFDAFMADPSTEQIHFIGKDITYFHTLFWPAMLKFSGYKTPDNVYAHGFVTVSGEKMSKSRGTGISPLRYLDIGMNPEWLRYYFAAKLNAKVEDLDMNPDDFVARVNSDLIGKYINIASRAAGFITKRFNGVVNTAWATSDDAFIQNLRNVSGDIQALYEAREFGKALRAVMEQADIINAYVDANKPWELAKQAENDAKLQEVCSRLLEAFRILTIFLKPVLPHLASQVEAQLNISPLNWACVNTPLPDQHTINPYVHLMQRVDIKIFDQLFDAPVPAVAANSVTATSTEATSESNTSIEPLADEIKIDDFAKVDLRIAKIVNCEHVEGSDKLLRLTLDVGEGKTRNVFSGIKSAYQPEQLIGKFTVMVANLAPRKMKFGMSEGMVLAASAADEKANPGLYILEAWPGAQPGMRVR</sequence>
<evidence type="ECO:0000256" key="19">
    <source>
        <dbReference type="PROSITE-ProRule" id="PRU00209"/>
    </source>
</evidence>
<keyword evidence="10" id="KW-0479">Metal-binding</keyword>
<evidence type="ECO:0000256" key="18">
    <source>
        <dbReference type="ARBA" id="ARBA00047364"/>
    </source>
</evidence>
<comment type="function">
    <text evidence="1">Is required not only for elongation of protein synthesis but also for the initiation of all mRNA translation through initiator tRNA(fMet) aminoacylation.</text>
</comment>
<evidence type="ECO:0000256" key="16">
    <source>
        <dbReference type="ARBA" id="ARBA00023146"/>
    </source>
</evidence>
<evidence type="ECO:0000256" key="13">
    <source>
        <dbReference type="ARBA" id="ARBA00022840"/>
    </source>
</evidence>
<keyword evidence="12" id="KW-0862">Zinc</keyword>
<dbReference type="Pfam" id="PF09334">
    <property type="entry name" value="tRNA-synt_1g"/>
    <property type="match status" value="1"/>
</dbReference>
<dbReference type="InterPro" id="IPR009080">
    <property type="entry name" value="tRNAsynth_Ia_anticodon-bd"/>
</dbReference>
<dbReference type="InterPro" id="IPR014729">
    <property type="entry name" value="Rossmann-like_a/b/a_fold"/>
</dbReference>
<comment type="subunit">
    <text evidence="4">Homodimer.</text>
</comment>
<organism evidence="22 23">
    <name type="scientific">Undibacterium macrobrachii</name>
    <dbReference type="NCBI Taxonomy" id="1119058"/>
    <lineage>
        <taxon>Bacteria</taxon>
        <taxon>Pseudomonadati</taxon>
        <taxon>Pseudomonadota</taxon>
        <taxon>Betaproteobacteria</taxon>
        <taxon>Burkholderiales</taxon>
        <taxon>Oxalobacteraceae</taxon>
        <taxon>Undibacterium</taxon>
    </lineage>
</organism>
<dbReference type="Gene3D" id="2.20.28.20">
    <property type="entry name" value="Methionyl-tRNA synthetase, Zn-domain"/>
    <property type="match status" value="1"/>
</dbReference>
<name>A0ABQ2XEF6_9BURK</name>
<dbReference type="SUPFAM" id="SSF47323">
    <property type="entry name" value="Anticodon-binding domain of a subclass of class I aminoacyl-tRNA synthetases"/>
    <property type="match status" value="1"/>
</dbReference>
<evidence type="ECO:0000256" key="9">
    <source>
        <dbReference type="ARBA" id="ARBA00022598"/>
    </source>
</evidence>
<evidence type="ECO:0000256" key="4">
    <source>
        <dbReference type="ARBA" id="ARBA00011738"/>
    </source>
</evidence>
<dbReference type="InterPro" id="IPR041872">
    <property type="entry name" value="Anticodon_Met"/>
</dbReference>
<keyword evidence="13 20" id="KW-0067">ATP-binding</keyword>
<evidence type="ECO:0000256" key="12">
    <source>
        <dbReference type="ARBA" id="ARBA00022833"/>
    </source>
</evidence>
<feature type="domain" description="TRNA-binding" evidence="21">
    <location>
        <begin position="563"/>
        <end position="669"/>
    </location>
</feature>
<evidence type="ECO:0000313" key="22">
    <source>
        <dbReference type="EMBL" id="GGX12998.1"/>
    </source>
</evidence>
<dbReference type="EC" id="6.1.1.10" evidence="5"/>
<evidence type="ECO:0000256" key="10">
    <source>
        <dbReference type="ARBA" id="ARBA00022723"/>
    </source>
</evidence>
<dbReference type="CDD" id="cd02800">
    <property type="entry name" value="tRNA_bind_EcMetRS_like"/>
    <property type="match status" value="1"/>
</dbReference>
<protein>
    <recommendedName>
        <fullName evidence="6">Methionine--tRNA ligase</fullName>
        <ecNumber evidence="5">6.1.1.10</ecNumber>
    </recommendedName>
    <alternativeName>
        <fullName evidence="17">Methionyl-tRNA synthetase</fullName>
    </alternativeName>
</protein>
<evidence type="ECO:0000256" key="7">
    <source>
        <dbReference type="ARBA" id="ARBA00022490"/>
    </source>
</evidence>
<keyword evidence="16 20" id="KW-0030">Aminoacyl-tRNA synthetase</keyword>
<evidence type="ECO:0000256" key="1">
    <source>
        <dbReference type="ARBA" id="ARBA00003314"/>
    </source>
</evidence>
<evidence type="ECO:0000256" key="17">
    <source>
        <dbReference type="ARBA" id="ARBA00030904"/>
    </source>
</evidence>
<keyword evidence="9 20" id="KW-0436">Ligase</keyword>
<comment type="subcellular location">
    <subcellularLocation>
        <location evidence="2">Cytoplasm</location>
    </subcellularLocation>
</comment>
<dbReference type="EMBL" id="BMYT01000003">
    <property type="protein sequence ID" value="GGX12998.1"/>
    <property type="molecule type" value="Genomic_DNA"/>
</dbReference>
<keyword evidence="11 20" id="KW-0547">Nucleotide-binding</keyword>
<gene>
    <name evidence="22" type="primary">metG</name>
    <name evidence="22" type="ORF">GCM10011282_18900</name>
</gene>
<dbReference type="InterPro" id="IPR012340">
    <property type="entry name" value="NA-bd_OB-fold"/>
</dbReference>
<dbReference type="Gene3D" id="3.40.50.620">
    <property type="entry name" value="HUPs"/>
    <property type="match status" value="1"/>
</dbReference>
<evidence type="ECO:0000313" key="23">
    <source>
        <dbReference type="Proteomes" id="UP000620127"/>
    </source>
</evidence>
<dbReference type="SUPFAM" id="SSF57770">
    <property type="entry name" value="Methionyl-tRNA synthetase (MetRS), Zn-domain"/>
    <property type="match status" value="1"/>
</dbReference>
<evidence type="ECO:0000259" key="21">
    <source>
        <dbReference type="PROSITE" id="PS50886"/>
    </source>
</evidence>
<dbReference type="Gene3D" id="2.40.50.140">
    <property type="entry name" value="Nucleic acid-binding proteins"/>
    <property type="match status" value="1"/>
</dbReference>
<dbReference type="InterPro" id="IPR004495">
    <property type="entry name" value="Met-tRNA-synth_bsu_C"/>
</dbReference>
<evidence type="ECO:0000256" key="3">
    <source>
        <dbReference type="ARBA" id="ARBA00008258"/>
    </source>
</evidence>
<dbReference type="PRINTS" id="PR01041">
    <property type="entry name" value="TRNASYNTHMET"/>
</dbReference>
<dbReference type="Proteomes" id="UP000620127">
    <property type="component" value="Unassembled WGS sequence"/>
</dbReference>
<dbReference type="InterPro" id="IPR014758">
    <property type="entry name" value="Met-tRNA_synth"/>
</dbReference>
<proteinExistence type="inferred from homology"/>
<comment type="caution">
    <text evidence="22">The sequence shown here is derived from an EMBL/GenBank/DDBJ whole genome shotgun (WGS) entry which is preliminary data.</text>
</comment>
<evidence type="ECO:0000256" key="8">
    <source>
        <dbReference type="ARBA" id="ARBA00022555"/>
    </source>
</evidence>